<dbReference type="AlphaFoldDB" id="A0A0C2YYF1"/>
<proteinExistence type="predicted"/>
<keyword evidence="2" id="KW-1185">Reference proteome</keyword>
<dbReference type="Proteomes" id="UP000053989">
    <property type="component" value="Unassembled WGS sequence"/>
</dbReference>
<accession>A0A0C2YYF1</accession>
<gene>
    <name evidence="1" type="ORF">SCLCIDRAFT_1221827</name>
</gene>
<organism evidence="1 2">
    <name type="scientific">Scleroderma citrinum Foug A</name>
    <dbReference type="NCBI Taxonomy" id="1036808"/>
    <lineage>
        <taxon>Eukaryota</taxon>
        <taxon>Fungi</taxon>
        <taxon>Dikarya</taxon>
        <taxon>Basidiomycota</taxon>
        <taxon>Agaricomycotina</taxon>
        <taxon>Agaricomycetes</taxon>
        <taxon>Agaricomycetidae</taxon>
        <taxon>Boletales</taxon>
        <taxon>Sclerodermatineae</taxon>
        <taxon>Sclerodermataceae</taxon>
        <taxon>Scleroderma</taxon>
    </lineage>
</organism>
<reference evidence="1 2" key="1">
    <citation type="submission" date="2014-04" db="EMBL/GenBank/DDBJ databases">
        <authorList>
            <consortium name="DOE Joint Genome Institute"/>
            <person name="Kuo A."/>
            <person name="Kohler A."/>
            <person name="Nagy L.G."/>
            <person name="Floudas D."/>
            <person name="Copeland A."/>
            <person name="Barry K.W."/>
            <person name="Cichocki N."/>
            <person name="Veneault-Fourrey C."/>
            <person name="LaButti K."/>
            <person name="Lindquist E.A."/>
            <person name="Lipzen A."/>
            <person name="Lundell T."/>
            <person name="Morin E."/>
            <person name="Murat C."/>
            <person name="Sun H."/>
            <person name="Tunlid A."/>
            <person name="Henrissat B."/>
            <person name="Grigoriev I.V."/>
            <person name="Hibbett D.S."/>
            <person name="Martin F."/>
            <person name="Nordberg H.P."/>
            <person name="Cantor M.N."/>
            <person name="Hua S.X."/>
        </authorList>
    </citation>
    <scope>NUCLEOTIDE SEQUENCE [LARGE SCALE GENOMIC DNA]</scope>
    <source>
        <strain evidence="1 2">Foug A</strain>
    </source>
</reference>
<name>A0A0C2YYF1_9AGAM</name>
<sequence length="66" mass="7346">MQHSGTQKTHFRFSSLGFFRSIHLTDIGNRRKCPEDSASSQFSIGAPEAGLRSSLVPINTSQTRHE</sequence>
<dbReference type="InParanoid" id="A0A0C2YYF1"/>
<dbReference type="EMBL" id="KN822151">
    <property type="protein sequence ID" value="KIM54613.1"/>
    <property type="molecule type" value="Genomic_DNA"/>
</dbReference>
<reference evidence="2" key="2">
    <citation type="submission" date="2015-01" db="EMBL/GenBank/DDBJ databases">
        <title>Evolutionary Origins and Diversification of the Mycorrhizal Mutualists.</title>
        <authorList>
            <consortium name="DOE Joint Genome Institute"/>
            <consortium name="Mycorrhizal Genomics Consortium"/>
            <person name="Kohler A."/>
            <person name="Kuo A."/>
            <person name="Nagy L.G."/>
            <person name="Floudas D."/>
            <person name="Copeland A."/>
            <person name="Barry K.W."/>
            <person name="Cichocki N."/>
            <person name="Veneault-Fourrey C."/>
            <person name="LaButti K."/>
            <person name="Lindquist E.A."/>
            <person name="Lipzen A."/>
            <person name="Lundell T."/>
            <person name="Morin E."/>
            <person name="Murat C."/>
            <person name="Riley R."/>
            <person name="Ohm R."/>
            <person name="Sun H."/>
            <person name="Tunlid A."/>
            <person name="Henrissat B."/>
            <person name="Grigoriev I.V."/>
            <person name="Hibbett D.S."/>
            <person name="Martin F."/>
        </authorList>
    </citation>
    <scope>NUCLEOTIDE SEQUENCE [LARGE SCALE GENOMIC DNA]</scope>
    <source>
        <strain evidence="2">Foug A</strain>
    </source>
</reference>
<protein>
    <submittedName>
        <fullName evidence="1">Uncharacterized protein</fullName>
    </submittedName>
</protein>
<evidence type="ECO:0000313" key="2">
    <source>
        <dbReference type="Proteomes" id="UP000053989"/>
    </source>
</evidence>
<dbReference type="HOGENOM" id="CLU_2832658_0_0_1"/>
<evidence type="ECO:0000313" key="1">
    <source>
        <dbReference type="EMBL" id="KIM54613.1"/>
    </source>
</evidence>